<dbReference type="SMART" id="SM00331">
    <property type="entry name" value="PP2C_SIG"/>
    <property type="match status" value="1"/>
</dbReference>
<feature type="domain" description="PAS" evidence="2">
    <location>
        <begin position="143"/>
        <end position="213"/>
    </location>
</feature>
<accession>A0ABV5IST2</accession>
<sequence>MGTDGEPAGSGLAFEMLDPAPVGVVVARGPEHRLVYTNAVYRSLFADSHTGMPIKDAFAEFVQVHFRAQFDRVYATGEAFVITAEPEYIVGPECEERRLLTCSLSRVVFGPGDYGVLEVVMDVTEQVTAARRIEAIAEERRRILRRYESLMKVSAQIFWVTGSDGRVHEPCPSWERITGQPFEESLGRGWLRMLHPDDRQDTIRSWSRAVGRASETWEHVYRLHTADGSYRHFEMRAVPICENGQVVEWVGSCTDIEEQWQEQRRQRLLDSAAAATAQLSSLEEMLGALSDVIVPELADGCGVYLVTDLTGERRGGVPFVVERLATAVRRGLVPLSPYSEEQLDEGNAFVTVVRRRRPLLQTFPAGCPPPDLAPASTRAWLAANGANSMLVLPVVVDGAVPAVVGVVTCGDRPAINRADITLLGNMFGHAHDALSRAIRFQRTQQIALALQYSLLAEPPRLPGLRIVARYRASPSAAEVGGDWYDSFVLPDGVPALVIGDVAGHDLSAAVLMSQLRNMLRALAMDRCEPPGEILTRLNVAMESLSSDDVTATCVFGRVEEWNGGHRLRYAVAGHPPPLLVTAQGHGRFLEGAVSPLLGFFDDESRASDAVPLPPGSTLLLYTDGLVERSGEHLDLGLGRLRRAAESLAAEPVDTFCDHLLSALPFTGLDDIAIIALRVLPAAEE</sequence>
<proteinExistence type="predicted"/>
<comment type="caution">
    <text evidence="3">The sequence shown here is derived from an EMBL/GenBank/DDBJ whole genome shotgun (WGS) entry which is preliminary data.</text>
</comment>
<gene>
    <name evidence="3" type="ORF">ACFFV7_39700</name>
</gene>
<dbReference type="RefSeq" id="WP_229825202.1">
    <property type="nucleotide sequence ID" value="NZ_BMRC01000056.1"/>
</dbReference>
<dbReference type="SUPFAM" id="SSF81606">
    <property type="entry name" value="PP2C-like"/>
    <property type="match status" value="1"/>
</dbReference>
<evidence type="ECO:0000313" key="3">
    <source>
        <dbReference type="EMBL" id="MFB9207367.1"/>
    </source>
</evidence>
<dbReference type="InterPro" id="IPR003018">
    <property type="entry name" value="GAF"/>
</dbReference>
<dbReference type="Pfam" id="PF07228">
    <property type="entry name" value="SpoIIE"/>
    <property type="match status" value="1"/>
</dbReference>
<dbReference type="Gene3D" id="3.30.450.20">
    <property type="entry name" value="PAS domain"/>
    <property type="match status" value="2"/>
</dbReference>
<dbReference type="PROSITE" id="PS50112">
    <property type="entry name" value="PAS"/>
    <property type="match status" value="1"/>
</dbReference>
<dbReference type="InterPro" id="IPR035965">
    <property type="entry name" value="PAS-like_dom_sf"/>
</dbReference>
<protein>
    <submittedName>
        <fullName evidence="3">SpoIIE family protein phosphatase</fullName>
    </submittedName>
</protein>
<dbReference type="SMART" id="SM00091">
    <property type="entry name" value="PAS"/>
    <property type="match status" value="2"/>
</dbReference>
<dbReference type="InterPro" id="IPR000014">
    <property type="entry name" value="PAS"/>
</dbReference>
<evidence type="ECO:0000256" key="1">
    <source>
        <dbReference type="ARBA" id="ARBA00022801"/>
    </source>
</evidence>
<dbReference type="InterPro" id="IPR052016">
    <property type="entry name" value="Bact_Sigma-Reg"/>
</dbReference>
<dbReference type="NCBIfam" id="TIGR00229">
    <property type="entry name" value="sensory_box"/>
    <property type="match status" value="1"/>
</dbReference>
<dbReference type="PANTHER" id="PTHR43156:SF2">
    <property type="entry name" value="STAGE II SPORULATION PROTEIN E"/>
    <property type="match status" value="1"/>
</dbReference>
<reference evidence="3 4" key="1">
    <citation type="submission" date="2024-09" db="EMBL/GenBank/DDBJ databases">
        <authorList>
            <person name="Sun Q."/>
            <person name="Mori K."/>
        </authorList>
    </citation>
    <scope>NUCLEOTIDE SEQUENCE [LARGE SCALE GENOMIC DNA]</scope>
    <source>
        <strain evidence="3 4">CCM 3426</strain>
    </source>
</reference>
<evidence type="ECO:0000259" key="2">
    <source>
        <dbReference type="PROSITE" id="PS50112"/>
    </source>
</evidence>
<dbReference type="SUPFAM" id="SSF55785">
    <property type="entry name" value="PYP-like sensor domain (PAS domain)"/>
    <property type="match status" value="2"/>
</dbReference>
<dbReference type="PANTHER" id="PTHR43156">
    <property type="entry name" value="STAGE II SPORULATION PROTEIN E-RELATED"/>
    <property type="match status" value="1"/>
</dbReference>
<evidence type="ECO:0000313" key="4">
    <source>
        <dbReference type="Proteomes" id="UP001589647"/>
    </source>
</evidence>
<dbReference type="InterPro" id="IPR001932">
    <property type="entry name" value="PPM-type_phosphatase-like_dom"/>
</dbReference>
<keyword evidence="1" id="KW-0378">Hydrolase</keyword>
<name>A0ABV5IST2_9ACTN</name>
<dbReference type="CDD" id="cd00130">
    <property type="entry name" value="PAS"/>
    <property type="match status" value="1"/>
</dbReference>
<dbReference type="InterPro" id="IPR013655">
    <property type="entry name" value="PAS_fold_3"/>
</dbReference>
<dbReference type="SMART" id="SM00086">
    <property type="entry name" value="PAC"/>
    <property type="match status" value="1"/>
</dbReference>
<dbReference type="EMBL" id="JBHMEI010000050">
    <property type="protein sequence ID" value="MFB9207367.1"/>
    <property type="molecule type" value="Genomic_DNA"/>
</dbReference>
<dbReference type="Pfam" id="PF01590">
    <property type="entry name" value="GAF"/>
    <property type="match status" value="1"/>
</dbReference>
<keyword evidence="4" id="KW-1185">Reference proteome</keyword>
<dbReference type="InterPro" id="IPR001610">
    <property type="entry name" value="PAC"/>
</dbReference>
<dbReference type="Gene3D" id="3.30.450.40">
    <property type="match status" value="1"/>
</dbReference>
<dbReference type="InterPro" id="IPR036457">
    <property type="entry name" value="PPM-type-like_dom_sf"/>
</dbReference>
<dbReference type="Proteomes" id="UP001589647">
    <property type="component" value="Unassembled WGS sequence"/>
</dbReference>
<dbReference type="Gene3D" id="3.60.40.10">
    <property type="entry name" value="PPM-type phosphatase domain"/>
    <property type="match status" value="1"/>
</dbReference>
<dbReference type="Pfam" id="PF08447">
    <property type="entry name" value="PAS_3"/>
    <property type="match status" value="1"/>
</dbReference>
<dbReference type="SUPFAM" id="SSF55781">
    <property type="entry name" value="GAF domain-like"/>
    <property type="match status" value="1"/>
</dbReference>
<organism evidence="3 4">
    <name type="scientific">Nonomuraea spiralis</name>
    <dbReference type="NCBI Taxonomy" id="46182"/>
    <lineage>
        <taxon>Bacteria</taxon>
        <taxon>Bacillati</taxon>
        <taxon>Actinomycetota</taxon>
        <taxon>Actinomycetes</taxon>
        <taxon>Streptosporangiales</taxon>
        <taxon>Streptosporangiaceae</taxon>
        <taxon>Nonomuraea</taxon>
    </lineage>
</organism>
<dbReference type="InterPro" id="IPR029016">
    <property type="entry name" value="GAF-like_dom_sf"/>
</dbReference>